<dbReference type="SUPFAM" id="SSF53850">
    <property type="entry name" value="Periplasmic binding protein-like II"/>
    <property type="match status" value="1"/>
</dbReference>
<organism evidence="1 2">
    <name type="scientific">Pseudomonas putida</name>
    <name type="common">Arthrobacter siderocapsulatus</name>
    <dbReference type="NCBI Taxonomy" id="303"/>
    <lineage>
        <taxon>Bacteria</taxon>
        <taxon>Pseudomonadati</taxon>
        <taxon>Pseudomonadota</taxon>
        <taxon>Gammaproteobacteria</taxon>
        <taxon>Pseudomonadales</taxon>
        <taxon>Pseudomonadaceae</taxon>
        <taxon>Pseudomonas</taxon>
    </lineage>
</organism>
<dbReference type="OrthoDB" id="8480452at2"/>
<gene>
    <name evidence="1" type="ORF">B7H17_13475</name>
</gene>
<name>A0A1X0ZX07_PSEPU</name>
<sequence length="288" mass="33067">MAVRQVLGLLLLLCGLLPAMASAKERLMWLIRDLPPFTIFDGVAQGQGVIDRLLPQLITQMPEYEHSIIRVNRARGMQMLQEPSFTCDPTLLWTPERARFVHFSTPSLGVLSSGVVVRKRDQGMLAPLLDGQQVDLKRLLAEPRLKLGVVAERSYSTQVDAMLRQLPDTVVSRHYGNEATTNLLQMQQLGRLQLVLGYWPEIRYLIQVQGWPLENYAFHPIQGVNRYQFLHVGCSDTPLGREAIRHIDQLLPALRRDVLPALYAQWLDPEQRQDYLEHSKHFFEDRQD</sequence>
<evidence type="ECO:0000313" key="1">
    <source>
        <dbReference type="EMBL" id="ORL64137.1"/>
    </source>
</evidence>
<dbReference type="NCBIfam" id="TIGR02285">
    <property type="entry name" value="TIGR02285 family protein"/>
    <property type="match status" value="1"/>
</dbReference>
<protein>
    <recommendedName>
        <fullName evidence="3">TIGR02285 family protein</fullName>
    </recommendedName>
</protein>
<dbReference type="EMBL" id="NBWC01000015">
    <property type="protein sequence ID" value="ORL64137.1"/>
    <property type="molecule type" value="Genomic_DNA"/>
</dbReference>
<evidence type="ECO:0008006" key="3">
    <source>
        <dbReference type="Google" id="ProtNLM"/>
    </source>
</evidence>
<reference evidence="1 2" key="1">
    <citation type="submission" date="2017-04" db="EMBL/GenBank/DDBJ databases">
        <title>Presence of VIM-2 positive Pseudomonas species in chickens and their surrounding environment.</title>
        <authorList>
            <person name="Zhang R."/>
        </authorList>
    </citation>
    <scope>NUCLEOTIDE SEQUENCE [LARGE SCALE GENOMIC DNA]</scope>
    <source>
        <strain evidence="1 2">DZ-C18</strain>
    </source>
</reference>
<evidence type="ECO:0000313" key="2">
    <source>
        <dbReference type="Proteomes" id="UP000193675"/>
    </source>
</evidence>
<dbReference type="InterPro" id="IPR011972">
    <property type="entry name" value="CHP02285"/>
</dbReference>
<proteinExistence type="predicted"/>
<accession>A0A1X0ZX07</accession>
<dbReference type="Proteomes" id="UP000193675">
    <property type="component" value="Unassembled WGS sequence"/>
</dbReference>
<comment type="caution">
    <text evidence="1">The sequence shown here is derived from an EMBL/GenBank/DDBJ whole genome shotgun (WGS) entry which is preliminary data.</text>
</comment>
<dbReference type="AlphaFoldDB" id="A0A1X0ZX07"/>